<keyword evidence="8" id="KW-1185">Reference proteome</keyword>
<dbReference type="InterPro" id="IPR038765">
    <property type="entry name" value="Papain-like_cys_pep_sf"/>
</dbReference>
<dbReference type="Pfam" id="PF00648">
    <property type="entry name" value="Peptidase_C2"/>
    <property type="match status" value="1"/>
</dbReference>
<keyword evidence="3 5" id="KW-0378">Hydrolase</keyword>
<feature type="active site" evidence="5">
    <location>
        <position position="63"/>
    </location>
</feature>
<evidence type="ECO:0000259" key="6">
    <source>
        <dbReference type="PROSITE" id="PS50203"/>
    </source>
</evidence>
<dbReference type="CDD" id="cd00044">
    <property type="entry name" value="CysPc"/>
    <property type="match status" value="1"/>
</dbReference>
<dbReference type="PROSITE" id="PS00139">
    <property type="entry name" value="THIOL_PROTEASE_CYS"/>
    <property type="match status" value="1"/>
</dbReference>
<dbReference type="InterPro" id="IPR001300">
    <property type="entry name" value="Peptidase_C2_calpain_cat"/>
</dbReference>
<dbReference type="InterPro" id="IPR000169">
    <property type="entry name" value="Pept_cys_AS"/>
</dbReference>
<dbReference type="SMART" id="SM00230">
    <property type="entry name" value="CysPc"/>
    <property type="match status" value="1"/>
</dbReference>
<dbReference type="InterPro" id="IPR022684">
    <property type="entry name" value="Calpain_cysteine_protease"/>
</dbReference>
<evidence type="ECO:0000256" key="3">
    <source>
        <dbReference type="ARBA" id="ARBA00022801"/>
    </source>
</evidence>
<keyword evidence="2 5" id="KW-0645">Protease</keyword>
<evidence type="ECO:0000313" key="8">
    <source>
        <dbReference type="Proteomes" id="UP001162483"/>
    </source>
</evidence>
<evidence type="ECO:0000256" key="2">
    <source>
        <dbReference type="ARBA" id="ARBA00022670"/>
    </source>
</evidence>
<dbReference type="Proteomes" id="UP001162483">
    <property type="component" value="Unassembled WGS sequence"/>
</dbReference>
<evidence type="ECO:0000256" key="4">
    <source>
        <dbReference type="ARBA" id="ARBA00022807"/>
    </source>
</evidence>
<proteinExistence type="inferred from homology"/>
<feature type="domain" description="Calpain catalytic" evidence="6">
    <location>
        <begin position="16"/>
        <end position="261"/>
    </location>
</feature>
<dbReference type="EMBL" id="CATNWA010000155">
    <property type="protein sequence ID" value="CAI9533781.1"/>
    <property type="molecule type" value="Genomic_DNA"/>
</dbReference>
<evidence type="ECO:0000256" key="5">
    <source>
        <dbReference type="PROSITE-ProRule" id="PRU00239"/>
    </source>
</evidence>
<feature type="active site" evidence="5">
    <location>
        <position position="247"/>
    </location>
</feature>
<organism evidence="7 8">
    <name type="scientific">Staurois parvus</name>
    <dbReference type="NCBI Taxonomy" id="386267"/>
    <lineage>
        <taxon>Eukaryota</taxon>
        <taxon>Metazoa</taxon>
        <taxon>Chordata</taxon>
        <taxon>Craniata</taxon>
        <taxon>Vertebrata</taxon>
        <taxon>Euteleostomi</taxon>
        <taxon>Amphibia</taxon>
        <taxon>Batrachia</taxon>
        <taxon>Anura</taxon>
        <taxon>Neobatrachia</taxon>
        <taxon>Ranoidea</taxon>
        <taxon>Ranidae</taxon>
        <taxon>Staurois</taxon>
    </lineage>
</organism>
<evidence type="ECO:0000313" key="7">
    <source>
        <dbReference type="EMBL" id="CAI9533781.1"/>
    </source>
</evidence>
<dbReference type="SUPFAM" id="SSF54001">
    <property type="entry name" value="Cysteine proteinases"/>
    <property type="match status" value="1"/>
</dbReference>
<name>A0ABN9AGJ4_9NEOB</name>
<dbReference type="PROSITE" id="PS50203">
    <property type="entry name" value="CALPAIN_CAT"/>
    <property type="match status" value="1"/>
</dbReference>
<sequence length="261" mass="29327">MSAAQDFQALHAGCREDLFDDEKFPQNIPGVEWRRPPEFCSHPQFIESGASTSDVCQGELGDCWLLSSMTSLTLHPQLFSRVVPENQTFSRSHGYRGIFHFKLWRFGDWLDVIIDDKLPTKNNVLIYSKSHTRGEMWSPLLEKAYAKVSGGYLALQGGTIPEALEDFTGGLAEVLSLSRHTPEETWELIVQSAHSRFPMACYIEVAEHGEVGQVNEDGLVLGHAYSILGAKEVQHDSGDVTLIRLRNPWGFTEYNGPWSDK</sequence>
<dbReference type="PRINTS" id="PR00704">
    <property type="entry name" value="CALPAIN"/>
</dbReference>
<keyword evidence="4 5" id="KW-0788">Thiol protease</keyword>
<comment type="caution">
    <text evidence="7">The sequence shown here is derived from an EMBL/GenBank/DDBJ whole genome shotgun (WGS) entry which is preliminary data.</text>
</comment>
<evidence type="ECO:0000256" key="1">
    <source>
        <dbReference type="ARBA" id="ARBA00007623"/>
    </source>
</evidence>
<reference evidence="7" key="1">
    <citation type="submission" date="2023-05" db="EMBL/GenBank/DDBJ databases">
        <authorList>
            <person name="Stuckert A."/>
        </authorList>
    </citation>
    <scope>NUCLEOTIDE SEQUENCE</scope>
</reference>
<accession>A0ABN9AGJ4</accession>
<protein>
    <recommendedName>
        <fullName evidence="6">Calpain catalytic domain-containing protein</fullName>
    </recommendedName>
</protein>
<feature type="active site" evidence="5">
    <location>
        <position position="223"/>
    </location>
</feature>
<gene>
    <name evidence="7" type="ORF">SPARVUS_LOCUS489743</name>
</gene>
<dbReference type="PANTHER" id="PTHR10183:SF393">
    <property type="entry name" value="CALPAIN-LIKE ISOFORM X1"/>
    <property type="match status" value="1"/>
</dbReference>
<dbReference type="Gene3D" id="3.90.70.10">
    <property type="entry name" value="Cysteine proteinases"/>
    <property type="match status" value="1"/>
</dbReference>
<comment type="similarity">
    <text evidence="1">Belongs to the peptidase C2 family.</text>
</comment>
<dbReference type="PANTHER" id="PTHR10183">
    <property type="entry name" value="CALPAIN"/>
    <property type="match status" value="1"/>
</dbReference>